<organism evidence="2 3">
    <name type="scientific">Pigmentiphaga daeguensis</name>
    <dbReference type="NCBI Taxonomy" id="414049"/>
    <lineage>
        <taxon>Bacteria</taxon>
        <taxon>Pseudomonadati</taxon>
        <taxon>Pseudomonadota</taxon>
        <taxon>Betaproteobacteria</taxon>
        <taxon>Burkholderiales</taxon>
        <taxon>Alcaligenaceae</taxon>
        <taxon>Pigmentiphaga</taxon>
    </lineage>
</organism>
<dbReference type="InterPro" id="IPR025319">
    <property type="entry name" value="DUF4224"/>
</dbReference>
<dbReference type="Pfam" id="PF13986">
    <property type="entry name" value="DUF4224"/>
    <property type="match status" value="1"/>
</dbReference>
<protein>
    <recommendedName>
        <fullName evidence="1">DUF4224 domain-containing protein</fullName>
    </recommendedName>
</protein>
<reference evidence="2 3" key="1">
    <citation type="journal article" date="2019" name="Int. J. Syst. Evol. Microbiol.">
        <title>The Global Catalogue of Microorganisms (GCM) 10K type strain sequencing project: providing services to taxonomists for standard genome sequencing and annotation.</title>
        <authorList>
            <consortium name="The Broad Institute Genomics Platform"/>
            <consortium name="The Broad Institute Genome Sequencing Center for Infectious Disease"/>
            <person name="Wu L."/>
            <person name="Ma J."/>
        </authorList>
    </citation>
    <scope>NUCLEOTIDE SEQUENCE [LARGE SCALE GENOMIC DNA]</scope>
    <source>
        <strain evidence="2 3">JCM 14330</strain>
    </source>
</reference>
<dbReference type="EMBL" id="BAAAEN010000002">
    <property type="protein sequence ID" value="GAA0492513.1"/>
    <property type="molecule type" value="Genomic_DNA"/>
</dbReference>
<name>A0ABN1B8H6_9BURK</name>
<sequence>MPGGLYLTPDELKALTDYRTRAAVIRWLERNNWPYADGARDGWPRVLRSYHDARLSGEAPIKRASTYEPNWSTAG</sequence>
<feature type="domain" description="DUF4224" evidence="1">
    <location>
        <begin position="7"/>
        <end position="50"/>
    </location>
</feature>
<evidence type="ECO:0000313" key="3">
    <source>
        <dbReference type="Proteomes" id="UP001501706"/>
    </source>
</evidence>
<comment type="caution">
    <text evidence="2">The sequence shown here is derived from an EMBL/GenBank/DDBJ whole genome shotgun (WGS) entry which is preliminary data.</text>
</comment>
<accession>A0ABN1B8H6</accession>
<gene>
    <name evidence="2" type="ORF">GCM10009097_05260</name>
</gene>
<evidence type="ECO:0000259" key="1">
    <source>
        <dbReference type="Pfam" id="PF13986"/>
    </source>
</evidence>
<proteinExistence type="predicted"/>
<dbReference type="Proteomes" id="UP001501706">
    <property type="component" value="Unassembled WGS sequence"/>
</dbReference>
<dbReference type="RefSeq" id="WP_425543305.1">
    <property type="nucleotide sequence ID" value="NZ_BAAAEN010000002.1"/>
</dbReference>
<keyword evidence="3" id="KW-1185">Reference proteome</keyword>
<evidence type="ECO:0000313" key="2">
    <source>
        <dbReference type="EMBL" id="GAA0492513.1"/>
    </source>
</evidence>